<dbReference type="NCBIfam" id="TIGR00367">
    <property type="entry name" value="calcium/sodium antiporter"/>
    <property type="match status" value="1"/>
</dbReference>
<evidence type="ECO:0000256" key="8">
    <source>
        <dbReference type="ARBA" id="ARBA00022729"/>
    </source>
</evidence>
<keyword evidence="3" id="KW-0813">Transport</keyword>
<keyword evidence="5" id="KW-0633">Potassium transport</keyword>
<keyword evidence="12 18" id="KW-1133">Transmembrane helix</keyword>
<keyword evidence="8 19" id="KW-0732">Signal</keyword>
<reference evidence="21" key="2">
    <citation type="submission" date="2022-06" db="UniProtKB">
        <authorList>
            <consortium name="EnsemblMetazoa"/>
        </authorList>
    </citation>
    <scope>IDENTIFICATION</scope>
</reference>
<evidence type="ECO:0000256" key="10">
    <source>
        <dbReference type="ARBA" id="ARBA00022847"/>
    </source>
</evidence>
<evidence type="ECO:0000256" key="12">
    <source>
        <dbReference type="ARBA" id="ARBA00022989"/>
    </source>
</evidence>
<keyword evidence="4" id="KW-0050">Antiport</keyword>
<evidence type="ECO:0000256" key="16">
    <source>
        <dbReference type="ARBA" id="ARBA00023201"/>
    </source>
</evidence>
<evidence type="ECO:0000256" key="3">
    <source>
        <dbReference type="ARBA" id="ARBA00022448"/>
    </source>
</evidence>
<evidence type="ECO:0000313" key="22">
    <source>
        <dbReference type="Proteomes" id="UP000007819"/>
    </source>
</evidence>
<dbReference type="GO" id="GO:0015293">
    <property type="term" value="F:symporter activity"/>
    <property type="evidence" value="ECO:0007669"/>
    <property type="project" value="UniProtKB-KW"/>
</dbReference>
<keyword evidence="22" id="KW-1185">Reference proteome</keyword>
<evidence type="ECO:0000256" key="18">
    <source>
        <dbReference type="SAM" id="Phobius"/>
    </source>
</evidence>
<feature type="transmembrane region" description="Helical" evidence="18">
    <location>
        <begin position="216"/>
        <end position="235"/>
    </location>
</feature>
<feature type="transmembrane region" description="Helical" evidence="18">
    <location>
        <begin position="346"/>
        <end position="366"/>
    </location>
</feature>
<dbReference type="GeneID" id="100166559"/>
<evidence type="ECO:0000256" key="15">
    <source>
        <dbReference type="ARBA" id="ARBA00023136"/>
    </source>
</evidence>
<evidence type="ECO:0000256" key="13">
    <source>
        <dbReference type="ARBA" id="ARBA00023053"/>
    </source>
</evidence>
<feature type="domain" description="Sodium/calcium exchanger membrane region" evidence="20">
    <location>
        <begin position="345"/>
        <end position="496"/>
    </location>
</feature>
<dbReference type="OrthoDB" id="2127281at2759"/>
<protein>
    <recommendedName>
        <fullName evidence="20">Sodium/calcium exchanger membrane region domain-containing protein</fullName>
    </recommendedName>
</protein>
<organism evidence="21 22">
    <name type="scientific">Acyrthosiphon pisum</name>
    <name type="common">Pea aphid</name>
    <dbReference type="NCBI Taxonomy" id="7029"/>
    <lineage>
        <taxon>Eukaryota</taxon>
        <taxon>Metazoa</taxon>
        <taxon>Ecdysozoa</taxon>
        <taxon>Arthropoda</taxon>
        <taxon>Hexapoda</taxon>
        <taxon>Insecta</taxon>
        <taxon>Pterygota</taxon>
        <taxon>Neoptera</taxon>
        <taxon>Paraneoptera</taxon>
        <taxon>Hemiptera</taxon>
        <taxon>Sternorrhyncha</taxon>
        <taxon>Aphidomorpha</taxon>
        <taxon>Aphidoidea</taxon>
        <taxon>Aphididae</taxon>
        <taxon>Macrosiphini</taxon>
        <taxon>Acyrthosiphon</taxon>
    </lineage>
</organism>
<dbReference type="Proteomes" id="UP000007819">
    <property type="component" value="Chromosome A2"/>
</dbReference>
<dbReference type="Pfam" id="PF01699">
    <property type="entry name" value="Na_Ca_ex"/>
    <property type="match status" value="2"/>
</dbReference>
<evidence type="ECO:0000256" key="11">
    <source>
        <dbReference type="ARBA" id="ARBA00022958"/>
    </source>
</evidence>
<evidence type="ECO:0000256" key="1">
    <source>
        <dbReference type="ARBA" id="ARBA00004141"/>
    </source>
</evidence>
<sequence length="511" mass="55637">MYKPVLGVVFVLVAFSAHPAWSSDDDATAAVASPADNSTTHDVVRGNDTSSSNEFSNSSTVTCENASRSIDDFPPDFFTDNQRRHGAVVFHFLVAFYGFVFIAFVCNDYFLPSVFCICLDLGISPDVAGATFMATATCAPELFVSIIGTFLTESDLGVGTVVGSAIYNTLGVSACAGLAAKSAITLEKWPLLRDSGVYLVSIVALAIIVVDDVVMWYEALFLLFMYFGYFLLMFTQGKLRTAAKKLKNKNSFRSSTNSMKPPAFDIGYGVYRSFYFTEYVPPPPPKKCQTSKNPNEIMDDEEPISPIWKVPTGVLPIMWWAFSLPVAFMLSVTVPDCRTRRKVYPFTFIMCIIWIGISSYIVSWMLSICGDTFHISDIVMGIAVLAAGGSIPEATSGIINARNGEGSMSISNALGANTLDILLCLGLPWFIKCLMPISMNGGPILMETNDLFFNCICLIISVIVLNIAAAANGFKMYKTFGIICLIGHICIITIFIISGLNVVKRAEIGQC</sequence>
<feature type="transmembrane region" description="Helical" evidence="18">
    <location>
        <begin position="451"/>
        <end position="474"/>
    </location>
</feature>
<feature type="transmembrane region" description="Helical" evidence="18">
    <location>
        <begin position="88"/>
        <end position="106"/>
    </location>
</feature>
<evidence type="ECO:0000259" key="20">
    <source>
        <dbReference type="Pfam" id="PF01699"/>
    </source>
</evidence>
<name>A0A8R1W4C9_ACYPI</name>
<feature type="transmembrane region" description="Helical" evidence="18">
    <location>
        <begin position="191"/>
        <end position="210"/>
    </location>
</feature>
<dbReference type="GO" id="GO:0006874">
    <property type="term" value="P:intracellular calcium ion homeostasis"/>
    <property type="evidence" value="ECO:0007669"/>
    <property type="project" value="TreeGrafter"/>
</dbReference>
<keyword evidence="7 18" id="KW-0812">Transmembrane</keyword>
<dbReference type="InterPro" id="IPR004481">
    <property type="entry name" value="K/Na/Ca-exchanger"/>
</dbReference>
<feature type="signal peptide" evidence="19">
    <location>
        <begin position="1"/>
        <end position="22"/>
    </location>
</feature>
<feature type="chain" id="PRO_5035719121" description="Sodium/calcium exchanger membrane region domain-containing protein" evidence="19">
    <location>
        <begin position="23"/>
        <end position="511"/>
    </location>
</feature>
<dbReference type="FunFam" id="1.20.1420.30:FF:000009">
    <property type="entry name" value="sodium/potassium/calcium exchanger 5 isoform X2"/>
    <property type="match status" value="1"/>
</dbReference>
<dbReference type="GO" id="GO:0005262">
    <property type="term" value="F:calcium channel activity"/>
    <property type="evidence" value="ECO:0007669"/>
    <property type="project" value="TreeGrafter"/>
</dbReference>
<evidence type="ECO:0000256" key="7">
    <source>
        <dbReference type="ARBA" id="ARBA00022692"/>
    </source>
</evidence>
<feature type="transmembrane region" description="Helical" evidence="18">
    <location>
        <begin position="378"/>
        <end position="401"/>
    </location>
</feature>
<dbReference type="InterPro" id="IPR044880">
    <property type="entry name" value="NCX_ion-bd_dom_sf"/>
</dbReference>
<dbReference type="AlphaFoldDB" id="A0A8R1W4C9"/>
<evidence type="ECO:0000256" key="9">
    <source>
        <dbReference type="ARBA" id="ARBA00022837"/>
    </source>
</evidence>
<keyword evidence="13" id="KW-0915">Sodium</keyword>
<feature type="region of interest" description="Disordered" evidence="17">
    <location>
        <begin position="38"/>
        <end position="60"/>
    </location>
</feature>
<dbReference type="Gene3D" id="1.20.1420.30">
    <property type="entry name" value="NCX, central ion-binding region"/>
    <property type="match status" value="2"/>
</dbReference>
<keyword evidence="6" id="KW-0109">Calcium transport</keyword>
<keyword evidence="16" id="KW-0739">Sodium transport</keyword>
<dbReference type="PANTHER" id="PTHR10846">
    <property type="entry name" value="SODIUM/POTASSIUM/CALCIUM EXCHANGER"/>
    <property type="match status" value="1"/>
</dbReference>
<evidence type="ECO:0000256" key="4">
    <source>
        <dbReference type="ARBA" id="ARBA00022449"/>
    </source>
</evidence>
<dbReference type="InterPro" id="IPR004837">
    <property type="entry name" value="NaCa_Exmemb"/>
</dbReference>
<feature type="transmembrane region" description="Helical" evidence="18">
    <location>
        <begin position="127"/>
        <end position="151"/>
    </location>
</feature>
<dbReference type="GO" id="GO:0005886">
    <property type="term" value="C:plasma membrane"/>
    <property type="evidence" value="ECO:0007669"/>
    <property type="project" value="TreeGrafter"/>
</dbReference>
<keyword evidence="11" id="KW-0630">Potassium</keyword>
<proteinExistence type="inferred from homology"/>
<accession>A0A8R1W4C9</accession>
<evidence type="ECO:0000256" key="14">
    <source>
        <dbReference type="ARBA" id="ARBA00023065"/>
    </source>
</evidence>
<keyword evidence="14" id="KW-0406">Ion transport</keyword>
<dbReference type="RefSeq" id="XP_001952678.2">
    <property type="nucleotide sequence ID" value="XM_001952643.4"/>
</dbReference>
<evidence type="ECO:0000256" key="17">
    <source>
        <dbReference type="SAM" id="MobiDB-lite"/>
    </source>
</evidence>
<feature type="transmembrane region" description="Helical" evidence="18">
    <location>
        <begin position="413"/>
        <end position="431"/>
    </location>
</feature>
<feature type="domain" description="Sodium/calcium exchanger membrane region" evidence="20">
    <location>
        <begin position="92"/>
        <end position="234"/>
    </location>
</feature>
<dbReference type="PANTHER" id="PTHR10846:SF2">
    <property type="entry name" value="RE48874P"/>
    <property type="match status" value="1"/>
</dbReference>
<dbReference type="EnsemblMetazoa" id="XM_001952643.5">
    <property type="protein sequence ID" value="XP_001952678.2"/>
    <property type="gene ID" value="LOC100166559"/>
</dbReference>
<dbReference type="GO" id="GO:0008273">
    <property type="term" value="F:calcium, potassium:sodium antiporter activity"/>
    <property type="evidence" value="ECO:0007669"/>
    <property type="project" value="TreeGrafter"/>
</dbReference>
<comment type="similarity">
    <text evidence="2">Belongs to the Ca(2+):cation antiporter (CaCA) (TC 2.A.19) family. SLC24A subfamily.</text>
</comment>
<feature type="transmembrane region" description="Helical" evidence="18">
    <location>
        <begin position="480"/>
        <end position="503"/>
    </location>
</feature>
<dbReference type="KEGG" id="api:100166559"/>
<keyword evidence="9" id="KW-0106">Calcium</keyword>
<evidence type="ECO:0000256" key="2">
    <source>
        <dbReference type="ARBA" id="ARBA00005364"/>
    </source>
</evidence>
<reference evidence="22" key="1">
    <citation type="submission" date="2010-06" db="EMBL/GenBank/DDBJ databases">
        <authorList>
            <person name="Jiang H."/>
            <person name="Abraham K."/>
            <person name="Ali S."/>
            <person name="Alsbrooks S.L."/>
            <person name="Anim B.N."/>
            <person name="Anosike U.S."/>
            <person name="Attaway T."/>
            <person name="Bandaranaike D.P."/>
            <person name="Battles P.K."/>
            <person name="Bell S.N."/>
            <person name="Bell A.V."/>
            <person name="Beltran B."/>
            <person name="Bickham C."/>
            <person name="Bustamante Y."/>
            <person name="Caleb T."/>
            <person name="Canada A."/>
            <person name="Cardenas V."/>
            <person name="Carter K."/>
            <person name="Chacko J."/>
            <person name="Chandrabose M.N."/>
            <person name="Chavez D."/>
            <person name="Chavez A."/>
            <person name="Chen L."/>
            <person name="Chu H.-S."/>
            <person name="Claassen K.J."/>
            <person name="Cockrell R."/>
            <person name="Collins M."/>
            <person name="Cooper J.A."/>
            <person name="Cree A."/>
            <person name="Curry S.M."/>
            <person name="Da Y."/>
            <person name="Dao M.D."/>
            <person name="Das B."/>
            <person name="Davila M.-L."/>
            <person name="Davy-Carroll L."/>
            <person name="Denson S."/>
            <person name="Dinh H."/>
            <person name="Ebong V.E."/>
            <person name="Edwards J.R."/>
            <person name="Egan A."/>
            <person name="El-Daye J."/>
            <person name="Escobedo L."/>
            <person name="Fernandez S."/>
            <person name="Fernando P.R."/>
            <person name="Flagg N."/>
            <person name="Forbes L.D."/>
            <person name="Fowler R.G."/>
            <person name="Fu Q."/>
            <person name="Gabisi R.A."/>
            <person name="Ganer J."/>
            <person name="Garbino Pronczuk A."/>
            <person name="Garcia R.M."/>
            <person name="Garner T."/>
            <person name="Garrett T.E."/>
            <person name="Gonzalez D.A."/>
            <person name="Hamid H."/>
            <person name="Hawkins E.S."/>
            <person name="Hirani K."/>
            <person name="Hogues M.E."/>
            <person name="Hollins B."/>
            <person name="Hsiao C.-H."/>
            <person name="Jabil R."/>
            <person name="James M.L."/>
            <person name="Jhangiani S.N."/>
            <person name="Johnson B."/>
            <person name="Johnson Q."/>
            <person name="Joshi V."/>
            <person name="Kalu J.B."/>
            <person name="Kam C."/>
            <person name="Kashfia A."/>
            <person name="Keebler J."/>
            <person name="Kisamo H."/>
            <person name="Kovar C.L."/>
            <person name="Lago L.A."/>
            <person name="Lai C.-Y."/>
            <person name="Laidlaw J."/>
            <person name="Lara F."/>
            <person name="Le T.-K."/>
            <person name="Lee S.L."/>
            <person name="Legall F.H."/>
            <person name="Lemon S.J."/>
            <person name="Lewis L.R."/>
            <person name="Li B."/>
            <person name="Liu Y."/>
            <person name="Liu Y.-S."/>
            <person name="Lopez J."/>
            <person name="Lozado R.J."/>
            <person name="Lu J."/>
            <person name="Madu R.C."/>
            <person name="Maheshwari M."/>
            <person name="Maheshwari R."/>
            <person name="Malloy K."/>
            <person name="Martinez E."/>
            <person name="Mathew T."/>
            <person name="Mercado I.C."/>
            <person name="Mercado C."/>
            <person name="Meyer B."/>
            <person name="Montgomery K."/>
            <person name="Morgan M.B."/>
            <person name="Munidasa M."/>
            <person name="Nazareth L.V."/>
            <person name="Nelson J."/>
            <person name="Ng B.M."/>
            <person name="Nguyen N.B."/>
            <person name="Nguyen P.Q."/>
            <person name="Nguyen T."/>
            <person name="Obregon M."/>
            <person name="Okwuonu G.O."/>
            <person name="Onwere C.G."/>
            <person name="Orozco G."/>
            <person name="Parra A."/>
            <person name="Patel S."/>
            <person name="Patil S."/>
            <person name="Perez A."/>
            <person name="Perez Y."/>
            <person name="Pham C."/>
            <person name="Primus E.L."/>
            <person name="Pu L.-L."/>
            <person name="Puazo M."/>
            <person name="Qin X."/>
            <person name="Quiroz J.B."/>
            <person name="Reese J."/>
            <person name="Richards S."/>
            <person name="Rives C.M."/>
            <person name="Robberts R."/>
            <person name="Ruiz S.J."/>
            <person name="Ruiz M.J."/>
            <person name="Santibanez J."/>
            <person name="Schneider B.W."/>
            <person name="Sisson I."/>
            <person name="Smith M."/>
            <person name="Sodergren E."/>
            <person name="Song X.-Z."/>
            <person name="Song B.B."/>
            <person name="Summersgill H."/>
            <person name="Thelus R."/>
            <person name="Thornton R.D."/>
            <person name="Trejos Z.Y."/>
            <person name="Usmani K."/>
            <person name="Vattathil S."/>
            <person name="Villasana D."/>
            <person name="Walker D.L."/>
            <person name="Wang S."/>
            <person name="Wang K."/>
            <person name="White C.S."/>
            <person name="Williams A.C."/>
            <person name="Williamson J."/>
            <person name="Wilson K."/>
            <person name="Woghiren I.O."/>
            <person name="Woodworth J.R."/>
            <person name="Worley K.C."/>
            <person name="Wright R.A."/>
            <person name="Wu W."/>
            <person name="Young L."/>
            <person name="Zhang L."/>
            <person name="Zhang J."/>
            <person name="Zhu Y."/>
            <person name="Muzny D.M."/>
            <person name="Weinstock G."/>
            <person name="Gibbs R.A."/>
        </authorList>
    </citation>
    <scope>NUCLEOTIDE SEQUENCE [LARGE SCALE GENOMIC DNA]</scope>
    <source>
        <strain evidence="22">LSR1</strain>
    </source>
</reference>
<feature type="compositionally biased region" description="Low complexity" evidence="17">
    <location>
        <begin position="47"/>
        <end position="60"/>
    </location>
</feature>
<comment type="subcellular location">
    <subcellularLocation>
        <location evidence="1">Membrane</location>
        <topology evidence="1">Multi-pass membrane protein</topology>
    </subcellularLocation>
</comment>
<evidence type="ECO:0000256" key="5">
    <source>
        <dbReference type="ARBA" id="ARBA00022538"/>
    </source>
</evidence>
<evidence type="ECO:0000256" key="6">
    <source>
        <dbReference type="ARBA" id="ARBA00022568"/>
    </source>
</evidence>
<feature type="transmembrane region" description="Helical" evidence="18">
    <location>
        <begin position="314"/>
        <end position="334"/>
    </location>
</feature>
<evidence type="ECO:0000256" key="19">
    <source>
        <dbReference type="SAM" id="SignalP"/>
    </source>
</evidence>
<evidence type="ECO:0000313" key="21">
    <source>
        <dbReference type="EnsemblMetazoa" id="XP_001952678.2"/>
    </source>
</evidence>
<feature type="transmembrane region" description="Helical" evidence="18">
    <location>
        <begin position="157"/>
        <end position="179"/>
    </location>
</feature>
<keyword evidence="10" id="KW-0769">Symport</keyword>
<keyword evidence="15 18" id="KW-0472">Membrane</keyword>